<dbReference type="AlphaFoldDB" id="A0A4P9XSD1"/>
<gene>
    <name evidence="2" type="ORF">THASP1DRAFT_29189</name>
</gene>
<proteinExistence type="predicted"/>
<evidence type="ECO:0000313" key="3">
    <source>
        <dbReference type="Proteomes" id="UP000271241"/>
    </source>
</evidence>
<dbReference type="EMBL" id="KZ992549">
    <property type="protein sequence ID" value="RKP09018.1"/>
    <property type="molecule type" value="Genomic_DNA"/>
</dbReference>
<sequence length="289" mass="31311">MSFTPHRINAGNRPAVHAQRRKLSRTMPINPESAIPIVSPGPRPFTPSRLRIAFAASGTRISGHAKMTAGLRSPTVCGDKPLHTAGETPSKAVSAVTAQPPKADTHRQSDVKDDARLSPDDGDAISNADLRAEMLRSPTPHSIDGIRKRRKHVGKDPVGDLAEWKKTAAALPSRSRPTTPSPQQPSPLPMLPVEPATPAKRDGNCPVQDTEPRGKRRVSPSQPPVAAEAKLVVAEGMPFSEDVPENMEGAELEAQRDRLATRHATLRDRWEATRGAAIQLKLRTEYDLV</sequence>
<keyword evidence="3" id="KW-1185">Reference proteome</keyword>
<feature type="region of interest" description="Disordered" evidence="1">
    <location>
        <begin position="72"/>
        <end position="227"/>
    </location>
</feature>
<feature type="compositionally biased region" description="Basic and acidic residues" evidence="1">
    <location>
        <begin position="103"/>
        <end position="119"/>
    </location>
</feature>
<evidence type="ECO:0000313" key="2">
    <source>
        <dbReference type="EMBL" id="RKP09018.1"/>
    </source>
</evidence>
<feature type="compositionally biased region" description="Basic and acidic residues" evidence="1">
    <location>
        <begin position="154"/>
        <end position="166"/>
    </location>
</feature>
<organism evidence="2 3">
    <name type="scientific">Thamnocephalis sphaerospora</name>
    <dbReference type="NCBI Taxonomy" id="78915"/>
    <lineage>
        <taxon>Eukaryota</taxon>
        <taxon>Fungi</taxon>
        <taxon>Fungi incertae sedis</taxon>
        <taxon>Zoopagomycota</taxon>
        <taxon>Zoopagomycotina</taxon>
        <taxon>Zoopagomycetes</taxon>
        <taxon>Zoopagales</taxon>
        <taxon>Sigmoideomycetaceae</taxon>
        <taxon>Thamnocephalis</taxon>
    </lineage>
</organism>
<protein>
    <submittedName>
        <fullName evidence="2">Uncharacterized protein</fullName>
    </submittedName>
</protein>
<feature type="compositionally biased region" description="Pro residues" evidence="1">
    <location>
        <begin position="179"/>
        <end position="192"/>
    </location>
</feature>
<dbReference type="Proteomes" id="UP000271241">
    <property type="component" value="Unassembled WGS sequence"/>
</dbReference>
<reference evidence="3" key="1">
    <citation type="journal article" date="2018" name="Nat. Microbiol.">
        <title>Leveraging single-cell genomics to expand the fungal tree of life.</title>
        <authorList>
            <person name="Ahrendt S.R."/>
            <person name="Quandt C.A."/>
            <person name="Ciobanu D."/>
            <person name="Clum A."/>
            <person name="Salamov A."/>
            <person name="Andreopoulos B."/>
            <person name="Cheng J.F."/>
            <person name="Woyke T."/>
            <person name="Pelin A."/>
            <person name="Henrissat B."/>
            <person name="Reynolds N.K."/>
            <person name="Benny G.L."/>
            <person name="Smith M.E."/>
            <person name="James T.Y."/>
            <person name="Grigoriev I.V."/>
        </authorList>
    </citation>
    <scope>NUCLEOTIDE SEQUENCE [LARGE SCALE GENOMIC DNA]</scope>
    <source>
        <strain evidence="3">RSA 1356</strain>
    </source>
</reference>
<accession>A0A4P9XSD1</accession>
<evidence type="ECO:0000256" key="1">
    <source>
        <dbReference type="SAM" id="MobiDB-lite"/>
    </source>
</evidence>
<name>A0A4P9XSD1_9FUNG</name>